<dbReference type="PRINTS" id="PR00320">
    <property type="entry name" value="GPROTEINBRPT"/>
</dbReference>
<dbReference type="OrthoDB" id="422888at2"/>
<evidence type="ECO:0000256" key="3">
    <source>
        <dbReference type="PROSITE-ProRule" id="PRU00221"/>
    </source>
</evidence>
<organism evidence="5 6">
    <name type="scientific">Tychonema bourrellyi FEM_GT703</name>
    <dbReference type="NCBI Taxonomy" id="2040638"/>
    <lineage>
        <taxon>Bacteria</taxon>
        <taxon>Bacillati</taxon>
        <taxon>Cyanobacteriota</taxon>
        <taxon>Cyanophyceae</taxon>
        <taxon>Oscillatoriophycideae</taxon>
        <taxon>Oscillatoriales</taxon>
        <taxon>Microcoleaceae</taxon>
        <taxon>Tychonema</taxon>
    </lineage>
</organism>
<protein>
    <submittedName>
        <fullName evidence="5">Uncharacterized protein</fullName>
    </submittedName>
</protein>
<dbReference type="InterPro" id="IPR043504">
    <property type="entry name" value="Peptidase_S1_PA_chymotrypsin"/>
</dbReference>
<feature type="repeat" description="WD" evidence="3">
    <location>
        <begin position="482"/>
        <end position="523"/>
    </location>
</feature>
<feature type="signal peptide" evidence="4">
    <location>
        <begin position="1"/>
        <end position="33"/>
    </location>
</feature>
<dbReference type="EMBL" id="NXIB02000086">
    <property type="protein sequence ID" value="PHX54658.1"/>
    <property type="molecule type" value="Genomic_DNA"/>
</dbReference>
<dbReference type="InterPro" id="IPR015943">
    <property type="entry name" value="WD40/YVTN_repeat-like_dom_sf"/>
</dbReference>
<dbReference type="InterPro" id="IPR019775">
    <property type="entry name" value="WD40_repeat_CS"/>
</dbReference>
<dbReference type="Proteomes" id="UP000226442">
    <property type="component" value="Unassembled WGS sequence"/>
</dbReference>
<dbReference type="PROSITE" id="PS50294">
    <property type="entry name" value="WD_REPEATS_REGION"/>
    <property type="match status" value="5"/>
</dbReference>
<dbReference type="PANTHER" id="PTHR22847:SF637">
    <property type="entry name" value="WD REPEAT DOMAIN 5B"/>
    <property type="match status" value="1"/>
</dbReference>
<evidence type="ECO:0000313" key="5">
    <source>
        <dbReference type="EMBL" id="PHX54658.1"/>
    </source>
</evidence>
<gene>
    <name evidence="5" type="ORF">CP500_014970</name>
</gene>
<evidence type="ECO:0000313" key="6">
    <source>
        <dbReference type="Proteomes" id="UP000226442"/>
    </source>
</evidence>
<dbReference type="Gene3D" id="2.130.10.10">
    <property type="entry name" value="YVTN repeat-like/Quinoprotein amine dehydrogenase"/>
    <property type="match status" value="2"/>
</dbReference>
<sequence length="558" mass="58305">MNYNRTIPAILSASIALSTIALLPFTSPQIALALTADQVKTVAKAVTVRIEGPKGGSGVILEKKGNTYYILTNWHVVDQAGDYRVITPDGKSHSVYYSLIRRSPGMDLAVVPFSSPESYPLAQLANSPATAGKKAIVAGWPISGGSLRQPIFLATEGLLTGRQTAWNGYTLVYNNLVRAGMSGGPVLDDAGRLIAINGIVKLENNSDKIVAAGIEINTFMKWRSTVSLPIVPESPTAKTPSNPVNNSPRKPASAIAFAATNTLKTPSEVVSSISLGFDYFASGNSNGTISVWNLPGGELKSTLRGHTESVNAVAMSADGKILASGSDDKTIKIWNLETGAVVRTLSGHSGAVSSVAVSSDGQFVASGSWDKTIKVWNAKTGELLRTLIGHSGLVNTVTISPIAQIPPLSKGGLGGVLASGSKDGSIRLWNLVNGQVIRTISGKNLSVLSVAFSPDGKNLAAGNSNGTVGLWNAGNGQLIHRLSGHTDGVWSVAFSRDGSTLVSGSWDKSVRLWDVRSGDLRGTLSGHSGYVSAVAISGDGKTIVSAGWLGEIKIWKRI</sequence>
<feature type="chain" id="PRO_5013848277" evidence="4">
    <location>
        <begin position="34"/>
        <end position="558"/>
    </location>
</feature>
<dbReference type="InterPro" id="IPR036322">
    <property type="entry name" value="WD40_repeat_dom_sf"/>
</dbReference>
<proteinExistence type="predicted"/>
<accession>A0A2G4EYU9</accession>
<keyword evidence="1 3" id="KW-0853">WD repeat</keyword>
<dbReference type="Pfam" id="PF00400">
    <property type="entry name" value="WD40"/>
    <property type="match status" value="6"/>
</dbReference>
<dbReference type="SUPFAM" id="SSF50978">
    <property type="entry name" value="WD40 repeat-like"/>
    <property type="match status" value="1"/>
</dbReference>
<feature type="repeat" description="WD" evidence="3">
    <location>
        <begin position="524"/>
        <end position="558"/>
    </location>
</feature>
<dbReference type="InterPro" id="IPR020472">
    <property type="entry name" value="WD40_PAC1"/>
</dbReference>
<dbReference type="AlphaFoldDB" id="A0A2G4EYU9"/>
<evidence type="ECO:0000256" key="4">
    <source>
        <dbReference type="SAM" id="SignalP"/>
    </source>
</evidence>
<dbReference type="SUPFAM" id="SSF50494">
    <property type="entry name" value="Trypsin-like serine proteases"/>
    <property type="match status" value="1"/>
</dbReference>
<dbReference type="Gene3D" id="2.40.10.10">
    <property type="entry name" value="Trypsin-like serine proteases"/>
    <property type="match status" value="2"/>
</dbReference>
<comment type="caution">
    <text evidence="5">The sequence shown here is derived from an EMBL/GenBank/DDBJ whole genome shotgun (WGS) entry which is preliminary data.</text>
</comment>
<dbReference type="Pfam" id="PF13365">
    <property type="entry name" value="Trypsin_2"/>
    <property type="match status" value="1"/>
</dbReference>
<evidence type="ECO:0000256" key="1">
    <source>
        <dbReference type="ARBA" id="ARBA00022574"/>
    </source>
</evidence>
<dbReference type="InterPro" id="IPR009003">
    <property type="entry name" value="Peptidase_S1_PA"/>
</dbReference>
<dbReference type="PROSITE" id="PS00678">
    <property type="entry name" value="WD_REPEATS_1"/>
    <property type="match status" value="4"/>
</dbReference>
<dbReference type="PROSITE" id="PS50082">
    <property type="entry name" value="WD_REPEATS_2"/>
    <property type="match status" value="6"/>
</dbReference>
<evidence type="ECO:0000256" key="2">
    <source>
        <dbReference type="ARBA" id="ARBA00022737"/>
    </source>
</evidence>
<dbReference type="InterPro" id="IPR001680">
    <property type="entry name" value="WD40_rpt"/>
</dbReference>
<keyword evidence="2" id="KW-0677">Repeat</keyword>
<feature type="repeat" description="WD" evidence="3">
    <location>
        <begin position="303"/>
        <end position="344"/>
    </location>
</feature>
<dbReference type="SMART" id="SM00320">
    <property type="entry name" value="WD40"/>
    <property type="match status" value="7"/>
</dbReference>
<keyword evidence="4" id="KW-0732">Signal</keyword>
<dbReference type="PANTHER" id="PTHR22847">
    <property type="entry name" value="WD40 REPEAT PROTEIN"/>
    <property type="match status" value="1"/>
</dbReference>
<name>A0A2G4EYU9_9CYAN</name>
<feature type="repeat" description="WD" evidence="3">
    <location>
        <begin position="440"/>
        <end position="481"/>
    </location>
</feature>
<feature type="repeat" description="WD" evidence="3">
    <location>
        <begin position="345"/>
        <end position="386"/>
    </location>
</feature>
<dbReference type="RefSeq" id="WP_096829920.1">
    <property type="nucleotide sequence ID" value="NZ_NXIB02000086.1"/>
</dbReference>
<feature type="repeat" description="WD" evidence="3">
    <location>
        <begin position="387"/>
        <end position="439"/>
    </location>
</feature>
<dbReference type="CDD" id="cd00200">
    <property type="entry name" value="WD40"/>
    <property type="match status" value="1"/>
</dbReference>
<reference evidence="5" key="1">
    <citation type="submission" date="2017-10" db="EMBL/GenBank/DDBJ databases">
        <title>Draft genome sequence of the planktic cyanobacteria Tychonema bourrellyi isolated from alpine lentic freshwater.</title>
        <authorList>
            <person name="Tett A."/>
            <person name="Armanini F."/>
            <person name="Asnicar F."/>
            <person name="Boscaini A."/>
            <person name="Pasolli E."/>
            <person name="Zolfo M."/>
            <person name="Donati C."/>
            <person name="Salmaso N."/>
            <person name="Segata N."/>
        </authorList>
    </citation>
    <scope>NUCLEOTIDE SEQUENCE</scope>
    <source>
        <strain evidence="5">FEM_GT703</strain>
    </source>
</reference>
<keyword evidence="6" id="KW-1185">Reference proteome</keyword>